<evidence type="ECO:0000256" key="6">
    <source>
        <dbReference type="SAM" id="Phobius"/>
    </source>
</evidence>
<comment type="caution">
    <text evidence="8">The sequence shown here is derived from an EMBL/GenBank/DDBJ whole genome shotgun (WGS) entry which is preliminary data.</text>
</comment>
<sequence length="381" mass="42712">MAVLKLIFFLSCWTFTGITATDSSETHYQLKNSSVCLHAKKQPSHNSGDWVFGKTFIARKGLINTVYKERVSFISENLTLCINKLTENDTGIYEASYLLNDYEKISESHHVIVQEMVPNPVMTVMPAEHYNLSAGLCNFTVNCSIQDDWLWSKCSKDGCRTFQGSFNKLNITIITDNTAVVCSGSNYVSRNNISKSIPLCFVTSNPEHKKELQPYSNILIIIIIIIASVILFSGCAGLAIQFRLFSQKKETTSAVQSIQSGPLETQRLSESRVSTSSSEPEPSYENVETTQSQENTIPRNEQILSESERIDTVYSFPRKADTCVKSDRGNDALEDRESQKTLTFVSVDVNKEQSLTQTETVYSMLQMPKKSELIAPPRGQI</sequence>
<proteinExistence type="predicted"/>
<gene>
    <name evidence="8" type="ORF">AMECASPLE_028775</name>
</gene>
<keyword evidence="9" id="KW-1185">Reference proteome</keyword>
<evidence type="ECO:0000256" key="7">
    <source>
        <dbReference type="SAM" id="SignalP"/>
    </source>
</evidence>
<dbReference type="Proteomes" id="UP001469553">
    <property type="component" value="Unassembled WGS sequence"/>
</dbReference>
<evidence type="ECO:0000256" key="2">
    <source>
        <dbReference type="ARBA" id="ARBA00022729"/>
    </source>
</evidence>
<dbReference type="PANTHER" id="PTHR12080:SF80">
    <property type="entry name" value="IMMUNOGLOBULIN V-SET DOMAIN-CONTAINING PROTEIN"/>
    <property type="match status" value="1"/>
</dbReference>
<comment type="subcellular location">
    <subcellularLocation>
        <location evidence="1">Membrane</location>
    </subcellularLocation>
</comment>
<feature type="chain" id="PRO_5046199411" evidence="7">
    <location>
        <begin position="21"/>
        <end position="381"/>
    </location>
</feature>
<name>A0ABV0XUS6_9TELE</name>
<keyword evidence="6" id="KW-0812">Transmembrane</keyword>
<dbReference type="InterPro" id="IPR036179">
    <property type="entry name" value="Ig-like_dom_sf"/>
</dbReference>
<feature type="transmembrane region" description="Helical" evidence="6">
    <location>
        <begin position="218"/>
        <end position="240"/>
    </location>
</feature>
<organism evidence="8 9">
    <name type="scientific">Ameca splendens</name>
    <dbReference type="NCBI Taxonomy" id="208324"/>
    <lineage>
        <taxon>Eukaryota</taxon>
        <taxon>Metazoa</taxon>
        <taxon>Chordata</taxon>
        <taxon>Craniata</taxon>
        <taxon>Vertebrata</taxon>
        <taxon>Euteleostomi</taxon>
        <taxon>Actinopterygii</taxon>
        <taxon>Neopterygii</taxon>
        <taxon>Teleostei</taxon>
        <taxon>Neoteleostei</taxon>
        <taxon>Acanthomorphata</taxon>
        <taxon>Ovalentaria</taxon>
        <taxon>Atherinomorphae</taxon>
        <taxon>Cyprinodontiformes</taxon>
        <taxon>Goodeidae</taxon>
        <taxon>Ameca</taxon>
    </lineage>
</organism>
<dbReference type="SUPFAM" id="SSF48726">
    <property type="entry name" value="Immunoglobulin"/>
    <property type="match status" value="1"/>
</dbReference>
<feature type="compositionally biased region" description="Low complexity" evidence="5">
    <location>
        <begin position="271"/>
        <end position="288"/>
    </location>
</feature>
<evidence type="ECO:0000313" key="8">
    <source>
        <dbReference type="EMBL" id="MEQ2285136.1"/>
    </source>
</evidence>
<evidence type="ECO:0000313" key="9">
    <source>
        <dbReference type="Proteomes" id="UP001469553"/>
    </source>
</evidence>
<protein>
    <submittedName>
        <fullName evidence="8">Uncharacterized protein</fullName>
    </submittedName>
</protein>
<dbReference type="PANTHER" id="PTHR12080">
    <property type="entry name" value="SIGNALING LYMPHOCYTIC ACTIVATION MOLECULE"/>
    <property type="match status" value="1"/>
</dbReference>
<feature type="region of interest" description="Disordered" evidence="5">
    <location>
        <begin position="255"/>
        <end position="295"/>
    </location>
</feature>
<feature type="compositionally biased region" description="Polar residues" evidence="5">
    <location>
        <begin position="255"/>
        <end position="268"/>
    </location>
</feature>
<keyword evidence="6" id="KW-1133">Transmembrane helix</keyword>
<evidence type="ECO:0000256" key="5">
    <source>
        <dbReference type="SAM" id="MobiDB-lite"/>
    </source>
</evidence>
<dbReference type="InterPro" id="IPR015631">
    <property type="entry name" value="CD2/SLAM_rcpt"/>
</dbReference>
<feature type="signal peptide" evidence="7">
    <location>
        <begin position="1"/>
        <end position="20"/>
    </location>
</feature>
<evidence type="ECO:0000256" key="1">
    <source>
        <dbReference type="ARBA" id="ARBA00004370"/>
    </source>
</evidence>
<reference evidence="8 9" key="1">
    <citation type="submission" date="2021-06" db="EMBL/GenBank/DDBJ databases">
        <authorList>
            <person name="Palmer J.M."/>
        </authorList>
    </citation>
    <scope>NUCLEOTIDE SEQUENCE [LARGE SCALE GENOMIC DNA]</scope>
    <source>
        <strain evidence="8 9">AS_MEX2019</strain>
        <tissue evidence="8">Muscle</tissue>
    </source>
</reference>
<keyword evidence="4" id="KW-0325">Glycoprotein</keyword>
<dbReference type="InterPro" id="IPR013783">
    <property type="entry name" value="Ig-like_fold"/>
</dbReference>
<keyword evidence="3 6" id="KW-0472">Membrane</keyword>
<accession>A0ABV0XUS6</accession>
<dbReference type="EMBL" id="JAHRIP010012619">
    <property type="protein sequence ID" value="MEQ2285136.1"/>
    <property type="molecule type" value="Genomic_DNA"/>
</dbReference>
<dbReference type="Gene3D" id="2.60.40.10">
    <property type="entry name" value="Immunoglobulins"/>
    <property type="match status" value="1"/>
</dbReference>
<keyword evidence="2 7" id="KW-0732">Signal</keyword>
<evidence type="ECO:0000256" key="3">
    <source>
        <dbReference type="ARBA" id="ARBA00023136"/>
    </source>
</evidence>
<evidence type="ECO:0000256" key="4">
    <source>
        <dbReference type="ARBA" id="ARBA00023180"/>
    </source>
</evidence>